<sequence>IVSALNLKINPDSRNISYRTEEEDDSGIHHAYYDVKERNFTKLHLIKKWSSDDYLKHAGIEGNQHRKSHYYTSLEIKDGAIQNAKRTHFSYLWNKKPYIRPLNKPEFQRQPDLELKASGESHLNLLSCVSQGKKRAKRSSERLHLSLKSLKQDTLSNSGMDHSKWSSIGYPDKPSRTFYELLRCYSDHSVKESELSQCIKELHYLAKTDDEIFTTIVNLTFQRSHLNFSTWSGLVGSIVVRGDYETQRILSQIILSEKPRPLLDQEYAKLLEAVYFIPAGPLYPELLQALLSLHKNSNKSDDITVRAMLVTSALVRKCHDAGYNRSLSESIARHLHKSFKTHPARFHDEESPSHEGYIWSHVCAVGNLGHILSLSLITRYLDHDNSGIRYFAVSALRKLPNQYTDHHLLRILRNDEHKTVKAGVIEVFIERRQNLTEELSDAIEDTLWTSEEGDELDSKIIEFLENQDEESHHKLKKRRSIIQRKKRALIPILKPREFSLGVQREWSRAFGGGQAGAEAIMRFVNQVKLRVGIFGGNFEVNLDNLALFRAHVFILSFDIVNAKAAFKMGAGFKNDIPKDLIHTVADTADGILAKIDGISSIFIEHIQRFLDKLKFYLPFIPDNFLDFISETVKFLSRTIQVTRFGKIFNRIVINLRSAWSANEFWRRIGDLVKKLSPNLSEINLSNGSFRRAFHFLNKLATIFSRRRYMLPRNFPPNFNIKKLLIHINGLSHSTSDAVKDYFEQLGFGFPNNFFKMFHFNVTLNFIQNLDKFKITTLRLVHFANSFLDMLSVFRDIFSIDLPRLYVPEFNAGANNDKVFDFGLPFDWRITFNFGINFSGLDFEKFRTLFGYLTDVFLKLSNPNVNFDHFFIEMLPVMKIKLESEKLLVDTKDYNPAKWLQLVIKDFHELSRQLHRKFYDLSNTARFLDELSKITKDLSKGALANVCKVQEFMLKSGGVLEVFGKNLENDMILGIRNVKNEAQQVIREVINISLFVDEFIDELKQNISATTKTFVEQYLNALEGSLENVKILGDITMEFSVNSKEKLRGLCYKTVHMSGHILDKIQSEAQNAVEEIVNFFTSNPKGLPNVIGQFKIVIQNLEKWHHQNLEKHLGKVAIISQTIDEFLSLIKTENNIFSDIHKVFRDINNVIQHLNNLPAHAQKAYDVADKINDFVTNAQRWEAEFGKLNIRQKFKLDFDKQLQKLCNKFNSFAENTIREFRGKDLLKTFREFVTKETDSLIFQTVEQLTIIKTSLEVARNDLEEMSNSVEGIESVLLELRQFPKHFSPLLQEIQKLPNCSDICFIFNDLIKTCGREEISFGKPAYNEYITMKSEVKAFLELLPDEWESLRLQKCISGGTCLSNSFKKQAQSVSNTMEKLKNKFNDFTFVDKLEICRDKAEEVSQIFENAKNICKLVKEFSLKEEVINAKDLSQRITGRFPGNDDDYERQVSNIHSFLFLSETCT</sequence>
<name>A0A7D9IVN1_PARCT</name>
<dbReference type="EMBL" id="CACRXK020008233">
    <property type="protein sequence ID" value="CAB4014284.1"/>
    <property type="molecule type" value="Genomic_DNA"/>
</dbReference>
<evidence type="ECO:0000313" key="2">
    <source>
        <dbReference type="Proteomes" id="UP001152795"/>
    </source>
</evidence>
<organism evidence="1 2">
    <name type="scientific">Paramuricea clavata</name>
    <name type="common">Red gorgonian</name>
    <name type="synonym">Violescent sea-whip</name>
    <dbReference type="NCBI Taxonomy" id="317549"/>
    <lineage>
        <taxon>Eukaryota</taxon>
        <taxon>Metazoa</taxon>
        <taxon>Cnidaria</taxon>
        <taxon>Anthozoa</taxon>
        <taxon>Octocorallia</taxon>
        <taxon>Malacalcyonacea</taxon>
        <taxon>Plexauridae</taxon>
        <taxon>Paramuricea</taxon>
    </lineage>
</organism>
<dbReference type="InterPro" id="IPR011030">
    <property type="entry name" value="Lipovitellin_superhlx_dom"/>
</dbReference>
<protein>
    <submittedName>
        <fullName evidence="1">DNA double-strand break repair Rad50 ATPase</fullName>
    </submittedName>
</protein>
<feature type="non-terminal residue" evidence="1">
    <location>
        <position position="1"/>
    </location>
</feature>
<evidence type="ECO:0000313" key="1">
    <source>
        <dbReference type="EMBL" id="CAB4014284.1"/>
    </source>
</evidence>
<proteinExistence type="predicted"/>
<dbReference type="Proteomes" id="UP001152795">
    <property type="component" value="Unassembled WGS sequence"/>
</dbReference>
<dbReference type="SUPFAM" id="SSF48431">
    <property type="entry name" value="Lipovitellin-phosvitin complex, superhelical domain"/>
    <property type="match status" value="1"/>
</dbReference>
<gene>
    <name evidence="1" type="ORF">PACLA_8A086090</name>
</gene>
<reference evidence="1" key="1">
    <citation type="submission" date="2020-04" db="EMBL/GenBank/DDBJ databases">
        <authorList>
            <person name="Alioto T."/>
            <person name="Alioto T."/>
            <person name="Gomez Garrido J."/>
        </authorList>
    </citation>
    <scope>NUCLEOTIDE SEQUENCE</scope>
    <source>
        <strain evidence="1">A484AB</strain>
    </source>
</reference>
<keyword evidence="2" id="KW-1185">Reference proteome</keyword>
<comment type="caution">
    <text evidence="1">The sequence shown here is derived from an EMBL/GenBank/DDBJ whole genome shotgun (WGS) entry which is preliminary data.</text>
</comment>
<dbReference type="OrthoDB" id="5982297at2759"/>
<accession>A0A7D9IVN1</accession>